<comment type="catalytic activity">
    <reaction evidence="1">
        <text>Hydrolysis of terminal non-reducing N-acetyl-D-hexosamine residues in N-acetyl-beta-D-hexosaminides.</text>
        <dbReference type="EC" id="3.2.1.52"/>
    </reaction>
</comment>
<dbReference type="Proteomes" id="UP000009222">
    <property type="component" value="Chromosome"/>
</dbReference>
<feature type="domain" description="Glycoside hydrolase family 3 N-terminal" evidence="6">
    <location>
        <begin position="64"/>
        <end position="372"/>
    </location>
</feature>
<name>F5YGD9_LEAAZ</name>
<gene>
    <name evidence="7" type="ordered locus">TREAZ_2379</name>
</gene>
<dbReference type="KEGG" id="taz:TREAZ_2379"/>
<dbReference type="PANTHER" id="PTHR30480:SF13">
    <property type="entry name" value="BETA-HEXOSAMINIDASE"/>
    <property type="match status" value="1"/>
</dbReference>
<dbReference type="Gene3D" id="3.40.50.1700">
    <property type="entry name" value="Glycoside hydrolase family 3 C-terminal domain"/>
    <property type="match status" value="1"/>
</dbReference>
<evidence type="ECO:0000256" key="4">
    <source>
        <dbReference type="ARBA" id="ARBA00022801"/>
    </source>
</evidence>
<dbReference type="EC" id="3.2.1.52" evidence="3"/>
<dbReference type="STRING" id="545695.TREAZ_2379"/>
<keyword evidence="5" id="KW-0326">Glycosidase</keyword>
<dbReference type="HOGENOM" id="CLU_008392_5_3_12"/>
<organism evidence="7 8">
    <name type="scientific">Leadbettera azotonutricia (strain ATCC BAA-888 / DSM 13862 / ZAS-9)</name>
    <name type="common">Treponema azotonutricium</name>
    <dbReference type="NCBI Taxonomy" id="545695"/>
    <lineage>
        <taxon>Bacteria</taxon>
        <taxon>Pseudomonadati</taxon>
        <taxon>Spirochaetota</taxon>
        <taxon>Spirochaetia</taxon>
        <taxon>Spirochaetales</taxon>
        <taxon>Breznakiellaceae</taxon>
        <taxon>Leadbettera</taxon>
    </lineage>
</organism>
<dbReference type="GO" id="GO:0009254">
    <property type="term" value="P:peptidoglycan turnover"/>
    <property type="evidence" value="ECO:0007669"/>
    <property type="project" value="TreeGrafter"/>
</dbReference>
<evidence type="ECO:0000313" key="8">
    <source>
        <dbReference type="Proteomes" id="UP000009222"/>
    </source>
</evidence>
<dbReference type="SUPFAM" id="SSF52279">
    <property type="entry name" value="Beta-D-glucan exohydrolase, C-terminal domain"/>
    <property type="match status" value="1"/>
</dbReference>
<dbReference type="InterPro" id="IPR036881">
    <property type="entry name" value="Glyco_hydro_3_C_sf"/>
</dbReference>
<dbReference type="EMBL" id="CP001841">
    <property type="protein sequence ID" value="AEF81081.1"/>
    <property type="molecule type" value="Genomic_DNA"/>
</dbReference>
<dbReference type="GO" id="GO:0005975">
    <property type="term" value="P:carbohydrate metabolic process"/>
    <property type="evidence" value="ECO:0007669"/>
    <property type="project" value="InterPro"/>
</dbReference>
<evidence type="ECO:0000256" key="1">
    <source>
        <dbReference type="ARBA" id="ARBA00001231"/>
    </source>
</evidence>
<dbReference type="FunCoup" id="F5YGD9">
    <property type="interactions" value="119"/>
</dbReference>
<dbReference type="RefSeq" id="WP_015713135.1">
    <property type="nucleotide sequence ID" value="NC_015577.1"/>
</dbReference>
<dbReference type="InterPro" id="IPR050226">
    <property type="entry name" value="NagZ_Beta-hexosaminidase"/>
</dbReference>
<evidence type="ECO:0000256" key="2">
    <source>
        <dbReference type="ARBA" id="ARBA00005336"/>
    </source>
</evidence>
<proteinExistence type="inferred from homology"/>
<dbReference type="Pfam" id="PF00933">
    <property type="entry name" value="Glyco_hydro_3"/>
    <property type="match status" value="1"/>
</dbReference>
<accession>F5YGD9</accession>
<dbReference type="Gene3D" id="3.20.20.300">
    <property type="entry name" value="Glycoside hydrolase, family 3, N-terminal domain"/>
    <property type="match status" value="1"/>
</dbReference>
<reference evidence="7 8" key="2">
    <citation type="journal article" date="2011" name="ISME J.">
        <title>RNA-seq reveals cooperative metabolic interactions between two termite-gut spirochete species in co-culture.</title>
        <authorList>
            <person name="Rosenthal A.Z."/>
            <person name="Matson E.G."/>
            <person name="Eldar A."/>
            <person name="Leadbetter J.R."/>
        </authorList>
    </citation>
    <scope>NUCLEOTIDE SEQUENCE [LARGE SCALE GENOMIC DNA]</scope>
    <source>
        <strain evidence="8">ATCC BAA-888 / DSM 13862 / ZAS-9</strain>
    </source>
</reference>
<dbReference type="SUPFAM" id="SSF51445">
    <property type="entry name" value="(Trans)glycosidases"/>
    <property type="match status" value="1"/>
</dbReference>
<evidence type="ECO:0000259" key="6">
    <source>
        <dbReference type="Pfam" id="PF00933"/>
    </source>
</evidence>
<reference evidence="8" key="1">
    <citation type="submission" date="2009-12" db="EMBL/GenBank/DDBJ databases">
        <title>Complete sequence of Treponema azotonutricium strain ZAS-9.</title>
        <authorList>
            <person name="Tetu S.G."/>
            <person name="Matson E."/>
            <person name="Ren Q."/>
            <person name="Seshadri R."/>
            <person name="Elbourne L."/>
            <person name="Hassan K.A."/>
            <person name="Durkin A."/>
            <person name="Radune D."/>
            <person name="Mohamoud Y."/>
            <person name="Shay R."/>
            <person name="Jin S."/>
            <person name="Zhang X."/>
            <person name="Lucey K."/>
            <person name="Ballor N.R."/>
            <person name="Ottesen E."/>
            <person name="Rosenthal R."/>
            <person name="Allen A."/>
            <person name="Leadbetter J.R."/>
            <person name="Paulsen I.T."/>
        </authorList>
    </citation>
    <scope>NUCLEOTIDE SEQUENCE [LARGE SCALE GENOMIC DNA]</scope>
    <source>
        <strain evidence="8">ATCC BAA-888 / DSM 13862 / ZAS-9</strain>
    </source>
</reference>
<dbReference type="GO" id="GO:0004563">
    <property type="term" value="F:beta-N-acetylhexosaminidase activity"/>
    <property type="evidence" value="ECO:0007669"/>
    <property type="project" value="UniProtKB-EC"/>
</dbReference>
<sequence length="562" mass="61079">MKAVKVLISSILAVLLLIVIIPKTAALSFNDGGHPKALARAIAMEMSDEQALAQTFMLGWVGAEPSPLILNWIKDRNIGGVKIFGWNTGDTRRLAETVGNLQENALDTRFNIPLLVATDQEGGLVRHVKGTTSETPGNMAIGASGRPMDAYWSGFYIGKELSILGINMNFAPAVDLYTNRDSTLIGPRSFGTDPVQAGILGAAFVRGLATQGVIATAKHYPGHGDTDLDSHGVLPRIDASFELLWERELIPYRLLAKEKLPAVMTGHLSFPKTQAGDTPASLSSWFIRDILKEKIGYQGLIITDDLMMNGATNFAGSLSRAAKQALMAGNDIIMLSKTPSLNDQVWTYLLAAMKDEADFRARVRDAAQRILETKLEYLRGDKKIAYIPDLKKVDEGLPDPEGAAFFLDLAARSATIVKGRETIFPLDDKKAGKVLLAGQYQDFFNAGKKAYPNAVSYWYSSWSSPDLLYYARNADTIIFCLSDQGGLNVLRSLKGMEKKIVVFSVLSPVYLDEASWADGAVAVYSYAPESFIAGFSAMLGRIGAAGQLPFPLNEPLKAVTEN</sequence>
<evidence type="ECO:0000256" key="3">
    <source>
        <dbReference type="ARBA" id="ARBA00012663"/>
    </source>
</evidence>
<dbReference type="AlphaFoldDB" id="F5YGD9"/>
<evidence type="ECO:0000256" key="5">
    <source>
        <dbReference type="ARBA" id="ARBA00023295"/>
    </source>
</evidence>
<dbReference type="InterPro" id="IPR036962">
    <property type="entry name" value="Glyco_hydro_3_N_sf"/>
</dbReference>
<keyword evidence="4 7" id="KW-0378">Hydrolase</keyword>
<dbReference type="PANTHER" id="PTHR30480">
    <property type="entry name" value="BETA-HEXOSAMINIDASE-RELATED"/>
    <property type="match status" value="1"/>
</dbReference>
<evidence type="ECO:0000313" key="7">
    <source>
        <dbReference type="EMBL" id="AEF81081.1"/>
    </source>
</evidence>
<dbReference type="InterPro" id="IPR001764">
    <property type="entry name" value="Glyco_hydro_3_N"/>
</dbReference>
<dbReference type="InterPro" id="IPR017853">
    <property type="entry name" value="GH"/>
</dbReference>
<protein>
    <recommendedName>
        <fullName evidence="3">beta-N-acetylhexosaminidase</fullName>
        <ecNumber evidence="3">3.2.1.52</ecNumber>
    </recommendedName>
</protein>
<comment type="similarity">
    <text evidence="2">Belongs to the glycosyl hydrolase 3 family.</text>
</comment>
<dbReference type="eggNOG" id="COG1472">
    <property type="taxonomic scope" value="Bacteria"/>
</dbReference>
<dbReference type="InParanoid" id="F5YGD9"/>
<keyword evidence="8" id="KW-1185">Reference proteome</keyword>